<sequence>MNIAEFKERFQAIRGEVAKVLLGQDEIVDHTLIAILAGGHVLIEGVPGLGKTLLVRALSRVIGCTFKRIQFTPDLMPSDVTGGNVFHQKEDRFVFSPGPVFTQLLLADEINRAPAKTQSALLEAMQDLAVSTDGVTRPLPEPFFVIATQNPIESQGTYPLPEAQLDRFLLKLQVSHPSAEVERRILENHARGFNAARLADADLPRAVTAEELLEMRAAVLGVRVDDGILGYITDLVGRSRAHRSVYLGASPRGSIGLLAAARALAASEGRDFVVPDDVKSLAAAVLRHRLILHPDAEIEGVTADDCIDDILREAKVPRAVG</sequence>
<evidence type="ECO:0000256" key="2">
    <source>
        <dbReference type="ARBA" id="ARBA00022840"/>
    </source>
</evidence>
<dbReference type="InterPro" id="IPR003593">
    <property type="entry name" value="AAA+_ATPase"/>
</dbReference>
<evidence type="ECO:0000256" key="3">
    <source>
        <dbReference type="ARBA" id="ARBA00061607"/>
    </source>
</evidence>
<proteinExistence type="inferred from homology"/>
<evidence type="ECO:0000259" key="4">
    <source>
        <dbReference type="SMART" id="SM00382"/>
    </source>
</evidence>
<dbReference type="EMBL" id="CP012673">
    <property type="protein sequence ID" value="AUX43040.1"/>
    <property type="molecule type" value="Genomic_DNA"/>
</dbReference>
<dbReference type="FunFam" id="3.40.50.300:FF:000640">
    <property type="entry name" value="MoxR family ATPase"/>
    <property type="match status" value="1"/>
</dbReference>
<dbReference type="OrthoDB" id="9808397at2"/>
<evidence type="ECO:0000313" key="5">
    <source>
        <dbReference type="EMBL" id="AUX43040.1"/>
    </source>
</evidence>
<evidence type="ECO:0000313" key="6">
    <source>
        <dbReference type="Proteomes" id="UP000238348"/>
    </source>
</evidence>
<dbReference type="InterPro" id="IPR050764">
    <property type="entry name" value="CbbQ/NirQ/NorQ/GpvN"/>
</dbReference>
<dbReference type="Gene3D" id="3.40.50.300">
    <property type="entry name" value="P-loop containing nucleotide triphosphate hydrolases"/>
    <property type="match status" value="1"/>
</dbReference>
<dbReference type="SMART" id="SM00382">
    <property type="entry name" value="AAA"/>
    <property type="match status" value="1"/>
</dbReference>
<dbReference type="GO" id="GO:0016887">
    <property type="term" value="F:ATP hydrolysis activity"/>
    <property type="evidence" value="ECO:0007669"/>
    <property type="project" value="InterPro"/>
</dbReference>
<evidence type="ECO:0000256" key="1">
    <source>
        <dbReference type="ARBA" id="ARBA00022741"/>
    </source>
</evidence>
<gene>
    <name evidence="5" type="ORF">SOCE26_044800</name>
</gene>
<keyword evidence="2" id="KW-0067">ATP-binding</keyword>
<comment type="similarity">
    <text evidence="3">Belongs to the MoxR family.</text>
</comment>
<protein>
    <submittedName>
        <fullName evidence="5">ATPase AAA</fullName>
    </submittedName>
</protein>
<reference evidence="5 6" key="1">
    <citation type="submission" date="2015-09" db="EMBL/GenBank/DDBJ databases">
        <title>Sorangium comparison.</title>
        <authorList>
            <person name="Zaburannyi N."/>
            <person name="Bunk B."/>
            <person name="Overmann J."/>
            <person name="Mueller R."/>
        </authorList>
    </citation>
    <scope>NUCLEOTIDE SEQUENCE [LARGE SCALE GENOMIC DNA]</scope>
    <source>
        <strain evidence="5 6">So ce26</strain>
    </source>
</reference>
<dbReference type="Pfam" id="PF17863">
    <property type="entry name" value="AAA_lid_2"/>
    <property type="match status" value="1"/>
</dbReference>
<dbReference type="PIRSF" id="PIRSF002849">
    <property type="entry name" value="AAA_ATPase_chaperone_MoxR_prd"/>
    <property type="match status" value="1"/>
</dbReference>
<name>A0A2L0EUR2_SORCE</name>
<dbReference type="SUPFAM" id="SSF52540">
    <property type="entry name" value="P-loop containing nucleoside triphosphate hydrolases"/>
    <property type="match status" value="1"/>
</dbReference>
<dbReference type="Pfam" id="PF07726">
    <property type="entry name" value="AAA_3"/>
    <property type="match status" value="1"/>
</dbReference>
<dbReference type="Proteomes" id="UP000238348">
    <property type="component" value="Chromosome"/>
</dbReference>
<dbReference type="InterPro" id="IPR011703">
    <property type="entry name" value="ATPase_AAA-3"/>
</dbReference>
<dbReference type="AlphaFoldDB" id="A0A2L0EUR2"/>
<dbReference type="Gene3D" id="1.10.8.80">
    <property type="entry name" value="Magnesium chelatase subunit I, C-Terminal domain"/>
    <property type="match status" value="1"/>
</dbReference>
<dbReference type="InterPro" id="IPR027417">
    <property type="entry name" value="P-loop_NTPase"/>
</dbReference>
<dbReference type="PANTHER" id="PTHR42759">
    <property type="entry name" value="MOXR FAMILY PROTEIN"/>
    <property type="match status" value="1"/>
</dbReference>
<feature type="domain" description="AAA+ ATPase" evidence="4">
    <location>
        <begin position="37"/>
        <end position="178"/>
    </location>
</feature>
<accession>A0A2L0EUR2</accession>
<keyword evidence="1" id="KW-0547">Nucleotide-binding</keyword>
<dbReference type="CDD" id="cd00009">
    <property type="entry name" value="AAA"/>
    <property type="match status" value="1"/>
</dbReference>
<dbReference type="GO" id="GO:0005524">
    <property type="term" value="F:ATP binding"/>
    <property type="evidence" value="ECO:0007669"/>
    <property type="project" value="UniProtKB-KW"/>
</dbReference>
<dbReference type="PANTHER" id="PTHR42759:SF1">
    <property type="entry name" value="MAGNESIUM-CHELATASE SUBUNIT CHLD"/>
    <property type="match status" value="1"/>
</dbReference>
<dbReference type="RefSeq" id="WP_104981773.1">
    <property type="nucleotide sequence ID" value="NZ_CP012673.1"/>
</dbReference>
<dbReference type="InterPro" id="IPR041628">
    <property type="entry name" value="ChlI/MoxR_AAA_lid"/>
</dbReference>
<organism evidence="5 6">
    <name type="scientific">Sorangium cellulosum</name>
    <name type="common">Polyangium cellulosum</name>
    <dbReference type="NCBI Taxonomy" id="56"/>
    <lineage>
        <taxon>Bacteria</taxon>
        <taxon>Pseudomonadati</taxon>
        <taxon>Myxococcota</taxon>
        <taxon>Polyangia</taxon>
        <taxon>Polyangiales</taxon>
        <taxon>Polyangiaceae</taxon>
        <taxon>Sorangium</taxon>
    </lineage>
</organism>